<feature type="coiled-coil region" evidence="8">
    <location>
        <begin position="436"/>
        <end position="463"/>
    </location>
</feature>
<evidence type="ECO:0000256" key="3">
    <source>
        <dbReference type="ARBA" id="ARBA00022448"/>
    </source>
</evidence>
<evidence type="ECO:0000256" key="9">
    <source>
        <dbReference type="SAM" id="SignalP"/>
    </source>
</evidence>
<evidence type="ECO:0000256" key="4">
    <source>
        <dbReference type="ARBA" id="ARBA00022452"/>
    </source>
</evidence>
<sequence>MNRTAIILAFFCVFGSQAVLAQNDQGQLLTFEQYMSWVKNEHPLAKNARLLVDQAEGNLRSARGSFDPQLYGGVNQKRFAGSEYYHISEYGLKVPTWFGIEGKVAYEYNRGTYLNPENNVPENGLLVAGIKVPVGKRLFMDQRRAQLRKAQAMTNMSQAERTLELNQLLQDAASAYWKWSQANALLNIDQNALELTQERFEGIVQSYLGGDLPAIDTTESFLSVQQQQVKVIDARQMVIEAKMELETFLWKDEVPLELEDDMQPQDLTDEVKTKEIVNDSAQSWLNNIYNLHPKLKMNRAKIQQAQIDRRLKLEKLKPQLDLSYNYLSGYDDYENAELQRAYLNNNYKFGIDFKMPIFIRDGRGEVAAANAKLDMANFEMSSEMLNVKNKLNAAINKLINLNEQLNIQTEAVINYERLLEAEEIKFDNGESSVFLINSRQMKLVSAQEKLTELQRKHKIAQTKVMELSGVLFRQF</sequence>
<evidence type="ECO:0000256" key="1">
    <source>
        <dbReference type="ARBA" id="ARBA00004442"/>
    </source>
</evidence>
<keyword evidence="7" id="KW-0998">Cell outer membrane</keyword>
<dbReference type="Gene3D" id="1.20.1600.10">
    <property type="entry name" value="Outer membrane efflux proteins (OEP)"/>
    <property type="match status" value="1"/>
</dbReference>
<comment type="similarity">
    <text evidence="2">Belongs to the outer membrane factor (OMF) (TC 1.B.17) family.</text>
</comment>
<keyword evidence="5" id="KW-0812">Transmembrane</keyword>
<proteinExistence type="inferred from homology"/>
<dbReference type="OrthoDB" id="581172at2"/>
<dbReference type="GO" id="GO:1990281">
    <property type="term" value="C:efflux pump complex"/>
    <property type="evidence" value="ECO:0007669"/>
    <property type="project" value="TreeGrafter"/>
</dbReference>
<name>A0A6N6M4E3_9FLAO</name>
<comment type="caution">
    <text evidence="10">The sequence shown here is derived from an EMBL/GenBank/DDBJ whole genome shotgun (WGS) entry which is preliminary data.</text>
</comment>
<dbReference type="GO" id="GO:0015562">
    <property type="term" value="F:efflux transmembrane transporter activity"/>
    <property type="evidence" value="ECO:0007669"/>
    <property type="project" value="InterPro"/>
</dbReference>
<protein>
    <submittedName>
        <fullName evidence="10">TolC family protein</fullName>
    </submittedName>
</protein>
<organism evidence="10 11">
    <name type="scientific">Salibacter halophilus</name>
    <dbReference type="NCBI Taxonomy" id="1803916"/>
    <lineage>
        <taxon>Bacteria</taxon>
        <taxon>Pseudomonadati</taxon>
        <taxon>Bacteroidota</taxon>
        <taxon>Flavobacteriia</taxon>
        <taxon>Flavobacteriales</taxon>
        <taxon>Salibacteraceae</taxon>
        <taxon>Salibacter</taxon>
    </lineage>
</organism>
<dbReference type="Proteomes" id="UP000435357">
    <property type="component" value="Unassembled WGS sequence"/>
</dbReference>
<dbReference type="AlphaFoldDB" id="A0A6N6M4E3"/>
<evidence type="ECO:0000313" key="11">
    <source>
        <dbReference type="Proteomes" id="UP000435357"/>
    </source>
</evidence>
<dbReference type="InterPro" id="IPR003423">
    <property type="entry name" value="OMP_efflux"/>
</dbReference>
<dbReference type="PANTHER" id="PTHR30026:SF20">
    <property type="entry name" value="OUTER MEMBRANE PROTEIN TOLC"/>
    <property type="match status" value="1"/>
</dbReference>
<evidence type="ECO:0000256" key="8">
    <source>
        <dbReference type="SAM" id="Coils"/>
    </source>
</evidence>
<evidence type="ECO:0000256" key="5">
    <source>
        <dbReference type="ARBA" id="ARBA00022692"/>
    </source>
</evidence>
<accession>A0A6N6M4E3</accession>
<evidence type="ECO:0000256" key="7">
    <source>
        <dbReference type="ARBA" id="ARBA00023237"/>
    </source>
</evidence>
<feature type="coiled-coil region" evidence="8">
    <location>
        <begin position="384"/>
        <end position="411"/>
    </location>
</feature>
<dbReference type="InterPro" id="IPR051906">
    <property type="entry name" value="TolC-like"/>
</dbReference>
<keyword evidence="4" id="KW-1134">Transmembrane beta strand</keyword>
<feature type="chain" id="PRO_5026762559" evidence="9">
    <location>
        <begin position="22"/>
        <end position="475"/>
    </location>
</feature>
<dbReference type="EMBL" id="WACR01000012">
    <property type="protein sequence ID" value="KAB1062125.1"/>
    <property type="molecule type" value="Genomic_DNA"/>
</dbReference>
<dbReference type="Pfam" id="PF02321">
    <property type="entry name" value="OEP"/>
    <property type="match status" value="1"/>
</dbReference>
<keyword evidence="3" id="KW-0813">Transport</keyword>
<dbReference type="PANTHER" id="PTHR30026">
    <property type="entry name" value="OUTER MEMBRANE PROTEIN TOLC"/>
    <property type="match status" value="1"/>
</dbReference>
<keyword evidence="8" id="KW-0175">Coiled coil</keyword>
<evidence type="ECO:0000256" key="6">
    <source>
        <dbReference type="ARBA" id="ARBA00023136"/>
    </source>
</evidence>
<comment type="subcellular location">
    <subcellularLocation>
        <location evidence="1">Cell outer membrane</location>
    </subcellularLocation>
</comment>
<keyword evidence="11" id="KW-1185">Reference proteome</keyword>
<gene>
    <name evidence="10" type="ORF">F3059_12615</name>
</gene>
<evidence type="ECO:0000313" key="10">
    <source>
        <dbReference type="EMBL" id="KAB1062125.1"/>
    </source>
</evidence>
<dbReference type="RefSeq" id="WP_151169826.1">
    <property type="nucleotide sequence ID" value="NZ_WACR01000012.1"/>
</dbReference>
<reference evidence="10 11" key="1">
    <citation type="submission" date="2019-09" db="EMBL/GenBank/DDBJ databases">
        <title>Genomes of Cryomorphaceae.</title>
        <authorList>
            <person name="Bowman J.P."/>
        </authorList>
    </citation>
    <scope>NUCLEOTIDE SEQUENCE [LARGE SCALE GENOMIC DNA]</scope>
    <source>
        <strain evidence="10 11">KCTC 52047</strain>
    </source>
</reference>
<dbReference type="GO" id="GO:0009279">
    <property type="term" value="C:cell outer membrane"/>
    <property type="evidence" value="ECO:0007669"/>
    <property type="project" value="UniProtKB-SubCell"/>
</dbReference>
<keyword evidence="6" id="KW-0472">Membrane</keyword>
<evidence type="ECO:0000256" key="2">
    <source>
        <dbReference type="ARBA" id="ARBA00007613"/>
    </source>
</evidence>
<feature type="signal peptide" evidence="9">
    <location>
        <begin position="1"/>
        <end position="21"/>
    </location>
</feature>
<keyword evidence="9" id="KW-0732">Signal</keyword>
<dbReference type="GO" id="GO:0015288">
    <property type="term" value="F:porin activity"/>
    <property type="evidence" value="ECO:0007669"/>
    <property type="project" value="TreeGrafter"/>
</dbReference>
<dbReference type="SUPFAM" id="SSF56954">
    <property type="entry name" value="Outer membrane efflux proteins (OEP)"/>
    <property type="match status" value="1"/>
</dbReference>